<comment type="caution">
    <text evidence="4">The sequence shown here is derived from an EMBL/GenBank/DDBJ whole genome shotgun (WGS) entry which is preliminary data.</text>
</comment>
<feature type="region of interest" description="Disordered" evidence="2">
    <location>
        <begin position="1145"/>
        <end position="1170"/>
    </location>
</feature>
<feature type="compositionally biased region" description="Low complexity" evidence="2">
    <location>
        <begin position="1666"/>
        <end position="1693"/>
    </location>
</feature>
<evidence type="ECO:0000313" key="4">
    <source>
        <dbReference type="EMBL" id="ORX54367.1"/>
    </source>
</evidence>
<gene>
    <name evidence="4" type="ORF">DM01DRAFT_1335515</name>
</gene>
<feature type="region of interest" description="Disordered" evidence="2">
    <location>
        <begin position="1281"/>
        <end position="1343"/>
    </location>
</feature>
<dbReference type="InterPro" id="IPR018515">
    <property type="entry name" value="Tuberin-type_domain"/>
</dbReference>
<proteinExistence type="predicted"/>
<feature type="region of interest" description="Disordered" evidence="2">
    <location>
        <begin position="1666"/>
        <end position="1705"/>
    </location>
</feature>
<dbReference type="STRING" id="101127.A0A1X2GHZ1"/>
<dbReference type="OrthoDB" id="19311at2759"/>
<keyword evidence="5" id="KW-1185">Reference proteome</keyword>
<dbReference type="InterPro" id="IPR000331">
    <property type="entry name" value="Rap/Ran_GAP_dom"/>
</dbReference>
<dbReference type="InterPro" id="IPR024584">
    <property type="entry name" value="Tuberin_N"/>
</dbReference>
<dbReference type="Pfam" id="PF11864">
    <property type="entry name" value="DUF3384"/>
    <property type="match status" value="2"/>
</dbReference>
<feature type="region of interest" description="Disordered" evidence="2">
    <location>
        <begin position="1045"/>
        <end position="1068"/>
    </location>
</feature>
<name>A0A1X2GHZ1_9FUNG</name>
<feature type="compositionally biased region" description="Low complexity" evidence="2">
    <location>
        <begin position="1319"/>
        <end position="1333"/>
    </location>
</feature>
<evidence type="ECO:0000256" key="1">
    <source>
        <dbReference type="ARBA" id="ARBA00022468"/>
    </source>
</evidence>
<organism evidence="4 5">
    <name type="scientific">Hesseltinella vesiculosa</name>
    <dbReference type="NCBI Taxonomy" id="101127"/>
    <lineage>
        <taxon>Eukaryota</taxon>
        <taxon>Fungi</taxon>
        <taxon>Fungi incertae sedis</taxon>
        <taxon>Mucoromycota</taxon>
        <taxon>Mucoromycotina</taxon>
        <taxon>Mucoromycetes</taxon>
        <taxon>Mucorales</taxon>
        <taxon>Cunninghamellaceae</taxon>
        <taxon>Hesseltinella</taxon>
    </lineage>
</organism>
<feature type="region of interest" description="Disordered" evidence="2">
    <location>
        <begin position="765"/>
        <end position="793"/>
    </location>
</feature>
<dbReference type="GO" id="GO:0033596">
    <property type="term" value="C:TSC1-TSC2 complex"/>
    <property type="evidence" value="ECO:0007669"/>
    <property type="project" value="TreeGrafter"/>
</dbReference>
<feature type="compositionally biased region" description="Pro residues" evidence="2">
    <location>
        <begin position="1151"/>
        <end position="1160"/>
    </location>
</feature>
<dbReference type="GO" id="GO:0032007">
    <property type="term" value="P:negative regulation of TOR signaling"/>
    <property type="evidence" value="ECO:0007669"/>
    <property type="project" value="TreeGrafter"/>
</dbReference>
<protein>
    <recommendedName>
        <fullName evidence="3">Rap-GAP domain-containing protein</fullName>
    </recommendedName>
</protein>
<dbReference type="GO" id="GO:0005634">
    <property type="term" value="C:nucleus"/>
    <property type="evidence" value="ECO:0007669"/>
    <property type="project" value="InterPro"/>
</dbReference>
<sequence>MMPRDCRHAVFDFMLACISGQYQELGMARITFYNFLRNYTLVEDFADMYKVLSALCNGGRDISGFEKSINKLLITWLDMTLRRVSYYPHRLLLASLPSTSPITSFPFSWAIATVPSLAAAASTVQQDHVSVQVHPQPSPSSTTNTLTTTATTAATTATASSTVLGTTSATNPSQATPSSIPFLSDILHLLTMIAKFNFALFEEKEVTQMVMATQQAFYTSNHPGDIATCLSFCDVLVRYRFVPLEALEPFLQIICGSVTLPQQALTASKVSYWSIFLNLLRSHCAHNAILTLCNFLDDHLLPGSSAENLAEGATVLLSRVAWGDNHKQLKLSDSYKISNIVILLYFLRAAQQGAKDNAVIQACLLHSLISLIAKPHDKAPIGLMDWEVIWDICEAATTLAVANMSDAQRAVLQSQLAGGSPPEHLAIEGRYDLHHQLGHFLFKIQQEYGAGDMCLVSRWMDLLYTLRHDLPTPMAMLLLDYYQAEHLLLPSSDQWLELLWEMVCSFYQPPTASTALRSRVLMIVSVVYVAIKDFYMDAYVTRIVLPMMKDIPQETDMTLKQAAIDLLVQCACDCQSPSLFGTLLPLLQACARCQCQRSSHPKDTNAAIASFGSISASSSPVNHGQCSSIAGICGLLDLFQQLLHNDQHQPKHFCVSTYHSILSLVQEPHGLFCPYGGPRLMALDFLLRLRCSSNHRLYLIDKVPLDDDDQYVAKIRELYGKHKIDLQRQQEEAYPAMISRPAPAKPYYGYASPLFLSYNPQARTNDDSDLDDDDDAGANEADPSDQDGGDQDDPVVLDMNALLQTYVTVFTECPNWHVVVFLLQRFNWQLATKHLFCGARKGIRQLSRLLVKGVTSRQFLKQVTHVAPAIKRNDFSIHAYQVLTVLVSYRYLNKRDQDEIVYAFYVGITQVTAATKTCIHALSLCCHELPLSIAKMLNEILRRMSQIISVGGVAVHILEFLSGLARLPSLYANFTGDMYKPVFAIALNYLQHARSATASAGSPSGNSATANTTAAPTAITNTSTTASPAMSPLFNTSASLNQSPAALSETSSPHATTSTAGSPATNKDQPMSQYVLTMAYLVITIWFTAIPLRERRKHVPFIVQRLLAGGQADEPTFTCVDMLSRFTFADVSLSPNKSLVANILMEGDSSHPPPAPPPNNTPSLDGHQQTQAARTWVYGHTLFTLKTAKALGWVEVTIRRPSGTVSMMCNIENTFKSDNVDYKTLPALLMMQYQPDLMSQRLLQDDNLALDSCQEEVGQPTSASWMDQGAALGITLREEPAAAQEPAAAGSASTSPQASACQPADDPADTFKKKKRTTSGPSSSASSPSILPPGLKTPRLGKTKETLAQEERVKAILRDILADPDGHPQTQTADDLSKRTVLRKTEPPLDPAFLYMQMVNYPDMAMENLPPLPEDDATVRAIGNLDRIPVVDFHKIGVLYVAKGQTEETAILANEHGSPDYVKFLHGLGTLERLRGRQGNTGGLDRSQDVDGAYAYFWKDDVTEMVFHTATMMPTRLDRDPRCSGKKRHIGNDFVTIVYVDDLATPFRFDTLPGQFNFINIIIRPYSKGNSSAKPLINPWLQENSFFLVTLQKRPDMPADIGPLGEGKLISAQSLPGFIRQVSLHANIFAQIFHHFGAGGKQEYVSHWRERLRHIRRIKDRWIQQSQATSAASASTSTANNSTTPTNSANATPVSNANVAPTSAPPQSILAATSMVHTNNSSNISSTNVTTSPKLDHILNFTRYT</sequence>
<feature type="compositionally biased region" description="Polar residues" evidence="2">
    <location>
        <begin position="1291"/>
        <end position="1300"/>
    </location>
</feature>
<dbReference type="InterPro" id="IPR035974">
    <property type="entry name" value="Rap/Ran-GAP_sf"/>
</dbReference>
<dbReference type="GO" id="GO:0005096">
    <property type="term" value="F:GTPase activator activity"/>
    <property type="evidence" value="ECO:0007669"/>
    <property type="project" value="UniProtKB-KW"/>
</dbReference>
<dbReference type="SUPFAM" id="SSF111347">
    <property type="entry name" value="Rap/Ran-GAP"/>
    <property type="match status" value="1"/>
</dbReference>
<keyword evidence="1" id="KW-0343">GTPase activation</keyword>
<dbReference type="PANTHER" id="PTHR10063:SF0">
    <property type="entry name" value="TUBERIN"/>
    <property type="match status" value="1"/>
</dbReference>
<reference evidence="4 5" key="1">
    <citation type="submission" date="2016-07" db="EMBL/GenBank/DDBJ databases">
        <title>Pervasive Adenine N6-methylation of Active Genes in Fungi.</title>
        <authorList>
            <consortium name="DOE Joint Genome Institute"/>
            <person name="Mondo S.J."/>
            <person name="Dannebaum R.O."/>
            <person name="Kuo R.C."/>
            <person name="Labutti K."/>
            <person name="Haridas S."/>
            <person name="Kuo A."/>
            <person name="Salamov A."/>
            <person name="Ahrendt S.R."/>
            <person name="Lipzen A."/>
            <person name="Sullivan W."/>
            <person name="Andreopoulos W.B."/>
            <person name="Clum A."/>
            <person name="Lindquist E."/>
            <person name="Daum C."/>
            <person name="Ramamoorthy G.K."/>
            <person name="Gryganskyi A."/>
            <person name="Culley D."/>
            <person name="Magnuson J.K."/>
            <person name="James T.Y."/>
            <person name="O'Malley M.A."/>
            <person name="Stajich J.E."/>
            <person name="Spatafora J.W."/>
            <person name="Visel A."/>
            <person name="Grigoriev I.V."/>
        </authorList>
    </citation>
    <scope>NUCLEOTIDE SEQUENCE [LARGE SCALE GENOMIC DNA]</scope>
    <source>
        <strain evidence="4 5">NRRL 3301</strain>
    </source>
</reference>
<dbReference type="Pfam" id="PF03542">
    <property type="entry name" value="Tuberin"/>
    <property type="match status" value="1"/>
</dbReference>
<dbReference type="PROSITE" id="PS50085">
    <property type="entry name" value="RAPGAP"/>
    <property type="match status" value="1"/>
</dbReference>
<dbReference type="Pfam" id="PF02145">
    <property type="entry name" value="Rap_GAP"/>
    <property type="match status" value="1"/>
</dbReference>
<dbReference type="EMBL" id="MCGT01000013">
    <property type="protein sequence ID" value="ORX54367.1"/>
    <property type="molecule type" value="Genomic_DNA"/>
</dbReference>
<feature type="domain" description="Rap-GAP" evidence="3">
    <location>
        <begin position="1422"/>
        <end position="1666"/>
    </location>
</feature>
<evidence type="ECO:0000313" key="5">
    <source>
        <dbReference type="Proteomes" id="UP000242146"/>
    </source>
</evidence>
<evidence type="ECO:0000259" key="3">
    <source>
        <dbReference type="PROSITE" id="PS50085"/>
    </source>
</evidence>
<dbReference type="InterPro" id="IPR027107">
    <property type="entry name" value="Tuberin/Ral-act_asu"/>
</dbReference>
<dbReference type="PANTHER" id="PTHR10063">
    <property type="entry name" value="TUBERIN"/>
    <property type="match status" value="1"/>
</dbReference>
<dbReference type="FunFam" id="3.40.50.11210:FF:000007">
    <property type="entry name" value="Tuberous sclerosis 2"/>
    <property type="match status" value="1"/>
</dbReference>
<dbReference type="GO" id="GO:0051056">
    <property type="term" value="P:regulation of small GTPase mediated signal transduction"/>
    <property type="evidence" value="ECO:0007669"/>
    <property type="project" value="InterPro"/>
</dbReference>
<dbReference type="InterPro" id="IPR016024">
    <property type="entry name" value="ARM-type_fold"/>
</dbReference>
<dbReference type="Proteomes" id="UP000242146">
    <property type="component" value="Unassembled WGS sequence"/>
</dbReference>
<feature type="compositionally biased region" description="Acidic residues" evidence="2">
    <location>
        <begin position="767"/>
        <end position="793"/>
    </location>
</feature>
<dbReference type="Gene3D" id="3.40.50.11210">
    <property type="entry name" value="Rap/Ran-GAP"/>
    <property type="match status" value="1"/>
</dbReference>
<accession>A0A1X2GHZ1</accession>
<evidence type="ECO:0000256" key="2">
    <source>
        <dbReference type="SAM" id="MobiDB-lite"/>
    </source>
</evidence>
<dbReference type="SUPFAM" id="SSF48371">
    <property type="entry name" value="ARM repeat"/>
    <property type="match status" value="1"/>
</dbReference>